<dbReference type="PANTHER" id="PTHR30053:SF12">
    <property type="entry name" value="ELONGATION FACTOR P (EF-P) FAMILY PROTEIN"/>
    <property type="match status" value="1"/>
</dbReference>
<dbReference type="InterPro" id="IPR012340">
    <property type="entry name" value="NA-bd_OB-fold"/>
</dbReference>
<reference evidence="3 4" key="1">
    <citation type="submission" date="2019-03" db="EMBL/GenBank/DDBJ databases">
        <title>Metabolic potential of uncultured bacteria and archaea associated with petroleum seepage in deep-sea sediments.</title>
        <authorList>
            <person name="Dong X."/>
            <person name="Hubert C."/>
        </authorList>
    </citation>
    <scope>NUCLEOTIDE SEQUENCE [LARGE SCALE GENOMIC DNA]</scope>
    <source>
        <strain evidence="3">E44_bin7</strain>
    </source>
</reference>
<dbReference type="AlphaFoldDB" id="A0A523S4C6"/>
<dbReference type="Gene3D" id="2.40.50.140">
    <property type="entry name" value="Nucleic acid-binding proteins"/>
    <property type="match status" value="1"/>
</dbReference>
<dbReference type="FunFam" id="2.40.50.140:FF:000009">
    <property type="entry name" value="Elongation factor P"/>
    <property type="match status" value="1"/>
</dbReference>
<dbReference type="Proteomes" id="UP000316360">
    <property type="component" value="Unassembled WGS sequence"/>
</dbReference>
<protein>
    <submittedName>
        <fullName evidence="3">Elongation factor P</fullName>
    </submittedName>
</protein>
<name>A0A523S4C6_UNCAE</name>
<dbReference type="InterPro" id="IPR014722">
    <property type="entry name" value="Rib_uL2_dom2"/>
</dbReference>
<gene>
    <name evidence="3" type="ORF">E3J84_00805</name>
</gene>
<dbReference type="InterPro" id="IPR013185">
    <property type="entry name" value="Transl_elong_KOW-like"/>
</dbReference>
<dbReference type="GO" id="GO:0005737">
    <property type="term" value="C:cytoplasm"/>
    <property type="evidence" value="ECO:0007669"/>
    <property type="project" value="TreeGrafter"/>
</dbReference>
<sequence>MFSTADFRTGLKIELDGKPFTIIEFLHVKPGKGGAFVRTKLKNMITGQVLEKTFRAGEKVARPNIHEKEMQYLYQAKGEFCFMDTETFDQIFLRAEQLKESRLFLKENTNVKVLIYNDRIMDIELPNFVNLRIDQTDPGIKGD</sequence>
<dbReference type="EMBL" id="SOKJ01000043">
    <property type="protein sequence ID" value="TET12893.1"/>
    <property type="molecule type" value="Genomic_DNA"/>
</dbReference>
<feature type="non-terminal residue" evidence="3">
    <location>
        <position position="143"/>
    </location>
</feature>
<comment type="caution">
    <text evidence="3">The sequence shown here is derived from an EMBL/GenBank/DDBJ whole genome shotgun (WGS) entry which is preliminary data.</text>
</comment>
<dbReference type="PANTHER" id="PTHR30053">
    <property type="entry name" value="ELONGATION FACTOR P"/>
    <property type="match status" value="1"/>
</dbReference>
<organism evidence="3 4">
    <name type="scientific">Aerophobetes bacterium</name>
    <dbReference type="NCBI Taxonomy" id="2030807"/>
    <lineage>
        <taxon>Bacteria</taxon>
        <taxon>Candidatus Aerophobota</taxon>
    </lineage>
</organism>
<proteinExistence type="inferred from homology"/>
<dbReference type="Pfam" id="PF01132">
    <property type="entry name" value="EFP"/>
    <property type="match status" value="1"/>
</dbReference>
<evidence type="ECO:0000313" key="3">
    <source>
        <dbReference type="EMBL" id="TET12893.1"/>
    </source>
</evidence>
<evidence type="ECO:0000313" key="4">
    <source>
        <dbReference type="Proteomes" id="UP000316360"/>
    </source>
</evidence>
<dbReference type="GO" id="GO:0003746">
    <property type="term" value="F:translation elongation factor activity"/>
    <property type="evidence" value="ECO:0007669"/>
    <property type="project" value="UniProtKB-KW"/>
</dbReference>
<dbReference type="FunFam" id="2.30.30.30:FF:000003">
    <property type="entry name" value="Elongation factor P"/>
    <property type="match status" value="1"/>
</dbReference>
<dbReference type="SUPFAM" id="SSF50249">
    <property type="entry name" value="Nucleic acid-binding proteins"/>
    <property type="match status" value="1"/>
</dbReference>
<comment type="similarity">
    <text evidence="1">Belongs to the elongation factor P family.</text>
</comment>
<keyword evidence="3" id="KW-0648">Protein biosynthesis</keyword>
<feature type="domain" description="Translation elongation factor P/YeiP central" evidence="2">
    <location>
        <begin position="67"/>
        <end position="121"/>
    </location>
</feature>
<dbReference type="CDD" id="cd04470">
    <property type="entry name" value="S1_EF-P_repeat_1"/>
    <property type="match status" value="1"/>
</dbReference>
<dbReference type="InterPro" id="IPR020599">
    <property type="entry name" value="Transl_elong_fac_P/YeiP"/>
</dbReference>
<dbReference type="SMART" id="SM01185">
    <property type="entry name" value="EFP"/>
    <property type="match status" value="1"/>
</dbReference>
<dbReference type="InterPro" id="IPR001059">
    <property type="entry name" value="Transl_elong_P/YeiP_cen"/>
</dbReference>
<evidence type="ECO:0000259" key="2">
    <source>
        <dbReference type="SMART" id="SM01185"/>
    </source>
</evidence>
<dbReference type="InterPro" id="IPR008991">
    <property type="entry name" value="Translation_prot_SH3-like_sf"/>
</dbReference>
<dbReference type="Gene3D" id="2.30.30.30">
    <property type="match status" value="1"/>
</dbReference>
<evidence type="ECO:0000256" key="1">
    <source>
        <dbReference type="ARBA" id="ARBA00009479"/>
    </source>
</evidence>
<dbReference type="NCBIfam" id="NF001810">
    <property type="entry name" value="PRK00529.1"/>
    <property type="match status" value="1"/>
</dbReference>
<accession>A0A523S4C6</accession>
<keyword evidence="3" id="KW-0251">Elongation factor</keyword>
<dbReference type="PIRSF" id="PIRSF005901">
    <property type="entry name" value="EF-P"/>
    <property type="match status" value="1"/>
</dbReference>
<dbReference type="Pfam" id="PF08207">
    <property type="entry name" value="EFP_N"/>
    <property type="match status" value="1"/>
</dbReference>
<dbReference type="SUPFAM" id="SSF50104">
    <property type="entry name" value="Translation proteins SH3-like domain"/>
    <property type="match status" value="1"/>
</dbReference>